<reference evidence="3 4" key="1">
    <citation type="journal article" date="2014" name="BMC Genomics">
        <title>Genome sequencing of four Aureobasidium pullulans varieties: biotechnological potential, stress tolerance, and description of new species.</title>
        <authorList>
            <person name="Gostin Ar C."/>
            <person name="Ohm R.A."/>
            <person name="Kogej T."/>
            <person name="Sonjak S."/>
            <person name="Turk M."/>
            <person name="Zajc J."/>
            <person name="Zalar P."/>
            <person name="Grube M."/>
            <person name="Sun H."/>
            <person name="Han J."/>
            <person name="Sharma A."/>
            <person name="Chiniquy J."/>
            <person name="Ngan C.Y."/>
            <person name="Lipzen A."/>
            <person name="Barry K."/>
            <person name="Grigoriev I.V."/>
            <person name="Gunde-Cimerman N."/>
        </authorList>
    </citation>
    <scope>NUCLEOTIDE SEQUENCE [LARGE SCALE GENOMIC DNA]</scope>
    <source>
        <strain evidence="3 4">CBS 147.97</strain>
    </source>
</reference>
<dbReference type="Pfam" id="PF25318">
    <property type="entry name" value="WHD_GDS1"/>
    <property type="match status" value="1"/>
</dbReference>
<protein>
    <recommendedName>
        <fullName evidence="2">GDS1 winged helix domain-containing protein</fullName>
    </recommendedName>
</protein>
<dbReference type="AlphaFoldDB" id="A0A074WAM6"/>
<dbReference type="STRING" id="1043004.A0A074WAM6"/>
<dbReference type="Proteomes" id="UP000027730">
    <property type="component" value="Unassembled WGS sequence"/>
</dbReference>
<dbReference type="RefSeq" id="XP_013424084.1">
    <property type="nucleotide sequence ID" value="XM_013568630.1"/>
</dbReference>
<gene>
    <name evidence="3" type="ORF">M436DRAFT_54902</name>
</gene>
<name>A0A074WAM6_9PEZI</name>
<accession>A0A074WAM6</accession>
<dbReference type="OrthoDB" id="4150221at2759"/>
<proteinExistence type="predicted"/>
<dbReference type="GeneID" id="25412019"/>
<feature type="domain" description="GDS1 winged helix" evidence="2">
    <location>
        <begin position="96"/>
        <end position="190"/>
    </location>
</feature>
<dbReference type="HOGENOM" id="CLU_036462_0_0_1"/>
<keyword evidence="4" id="KW-1185">Reference proteome</keyword>
<dbReference type="InterPro" id="IPR057511">
    <property type="entry name" value="WH_GDS1"/>
</dbReference>
<organism evidence="3 4">
    <name type="scientific">Aureobasidium namibiae CBS 147.97</name>
    <dbReference type="NCBI Taxonomy" id="1043004"/>
    <lineage>
        <taxon>Eukaryota</taxon>
        <taxon>Fungi</taxon>
        <taxon>Dikarya</taxon>
        <taxon>Ascomycota</taxon>
        <taxon>Pezizomycotina</taxon>
        <taxon>Dothideomycetes</taxon>
        <taxon>Dothideomycetidae</taxon>
        <taxon>Dothideales</taxon>
        <taxon>Saccotheciaceae</taxon>
        <taxon>Aureobasidium</taxon>
    </lineage>
</organism>
<evidence type="ECO:0000313" key="4">
    <source>
        <dbReference type="Proteomes" id="UP000027730"/>
    </source>
</evidence>
<evidence type="ECO:0000313" key="3">
    <source>
        <dbReference type="EMBL" id="KEQ70008.1"/>
    </source>
</evidence>
<feature type="region of interest" description="Disordered" evidence="1">
    <location>
        <begin position="210"/>
        <end position="287"/>
    </location>
</feature>
<sequence length="417" mass="46370">MPYNTRRKSLSLSELGITVPKRSRASSQSHPSPPATVIDDEPVTKKPKRSHESLSPPPALMSPPKTKTLTIRTEPPSRLAEHTPPPSPGTQTVHTIDTEGISDDVVVATIKQLEKTANRPHLVKELAAVLCHCIGAVEKSANPANLISSRLTSYLNRTWPAVSPCPLAKYQSQVHPRPLYYFLTTQPHQPIPELSQSHDIPASRRIITPALSSAADDEDEKYSRSRASLSPEVDLSSPELDEPPHGDIGSTFHPRHSLSRDHPPTTSNLAHNRRADSPPLEREERDFKQTANALQELRRASQEIITKPIKVEASETIAMSVESDQSTVQPTDDLFDGQDHLSSSVSTLYDLSSPLLRPQGFYDLKTQQAQEWNTEKRVSIDAMSLDDQDDDAMDMWNDFRSPENIDLDELECLLDAY</sequence>
<evidence type="ECO:0000259" key="2">
    <source>
        <dbReference type="Pfam" id="PF25318"/>
    </source>
</evidence>
<dbReference type="EMBL" id="KL584719">
    <property type="protein sequence ID" value="KEQ70008.1"/>
    <property type="molecule type" value="Genomic_DNA"/>
</dbReference>
<feature type="compositionally biased region" description="Basic and acidic residues" evidence="1">
    <location>
        <begin position="273"/>
        <end position="287"/>
    </location>
</feature>
<feature type="region of interest" description="Disordered" evidence="1">
    <location>
        <begin position="1"/>
        <end position="98"/>
    </location>
</feature>
<evidence type="ECO:0000256" key="1">
    <source>
        <dbReference type="SAM" id="MobiDB-lite"/>
    </source>
</evidence>